<evidence type="ECO:0000313" key="4">
    <source>
        <dbReference type="Proteomes" id="UP000242444"/>
    </source>
</evidence>
<dbReference type="InParanoid" id="A0A263D6D9"/>
<dbReference type="InterPro" id="IPR036361">
    <property type="entry name" value="SAP_dom_sf"/>
</dbReference>
<dbReference type="EMBL" id="NKYE01000003">
    <property type="protein sequence ID" value="OZM73983.1"/>
    <property type="molecule type" value="Genomic_DNA"/>
</dbReference>
<feature type="compositionally biased region" description="Basic and acidic residues" evidence="1">
    <location>
        <begin position="101"/>
        <end position="112"/>
    </location>
</feature>
<name>A0A263D6D9_9PSEU</name>
<feature type="compositionally biased region" description="Low complexity" evidence="1">
    <location>
        <begin position="23"/>
        <end position="39"/>
    </location>
</feature>
<dbReference type="RefSeq" id="WP_094861740.1">
    <property type="nucleotide sequence ID" value="NZ_NKYE01000003.1"/>
</dbReference>
<feature type="compositionally biased region" description="Basic and acidic residues" evidence="1">
    <location>
        <begin position="76"/>
        <end position="85"/>
    </location>
</feature>
<keyword evidence="4" id="KW-1185">Reference proteome</keyword>
<evidence type="ECO:0000259" key="2">
    <source>
        <dbReference type="PROSITE" id="PS50800"/>
    </source>
</evidence>
<dbReference type="Pfam" id="PF02037">
    <property type="entry name" value="SAP"/>
    <property type="match status" value="1"/>
</dbReference>
<dbReference type="AlphaFoldDB" id="A0A263D6D9"/>
<dbReference type="Gene3D" id="1.10.720.30">
    <property type="entry name" value="SAP domain"/>
    <property type="match status" value="1"/>
</dbReference>
<feature type="domain" description="SAP" evidence="2">
    <location>
        <begin position="76"/>
        <end position="110"/>
    </location>
</feature>
<dbReference type="Proteomes" id="UP000242444">
    <property type="component" value="Unassembled WGS sequence"/>
</dbReference>
<feature type="compositionally biased region" description="Acidic residues" evidence="1">
    <location>
        <begin position="42"/>
        <end position="56"/>
    </location>
</feature>
<accession>A0A263D6D9</accession>
<proteinExistence type="predicted"/>
<comment type="caution">
    <text evidence="3">The sequence shown here is derived from an EMBL/GenBank/DDBJ whole genome shotgun (WGS) entry which is preliminary data.</text>
</comment>
<evidence type="ECO:0000256" key="1">
    <source>
        <dbReference type="SAM" id="MobiDB-lite"/>
    </source>
</evidence>
<gene>
    <name evidence="3" type="ORF">CFN78_06760</name>
</gene>
<organism evidence="3 4">
    <name type="scientific">Amycolatopsis antarctica</name>
    <dbReference type="NCBI Taxonomy" id="1854586"/>
    <lineage>
        <taxon>Bacteria</taxon>
        <taxon>Bacillati</taxon>
        <taxon>Actinomycetota</taxon>
        <taxon>Actinomycetes</taxon>
        <taxon>Pseudonocardiales</taxon>
        <taxon>Pseudonocardiaceae</taxon>
        <taxon>Amycolatopsis</taxon>
    </lineage>
</organism>
<feature type="region of interest" description="Disordered" evidence="1">
    <location>
        <begin position="1"/>
        <end position="112"/>
    </location>
</feature>
<evidence type="ECO:0000313" key="3">
    <source>
        <dbReference type="EMBL" id="OZM73983.1"/>
    </source>
</evidence>
<reference evidence="3 4" key="1">
    <citation type="submission" date="2017-07" db="EMBL/GenBank/DDBJ databases">
        <title>Amycolatopsis antarcticus sp. nov., isolated from the surface of an Antarcticus brown macroalga.</title>
        <authorList>
            <person name="Wang J."/>
            <person name="Leiva S."/>
            <person name="Huang J."/>
            <person name="Huang Y."/>
        </authorList>
    </citation>
    <scope>NUCLEOTIDE SEQUENCE [LARGE SCALE GENOMIC DNA]</scope>
    <source>
        <strain evidence="3 4">AU-G6</strain>
    </source>
</reference>
<protein>
    <recommendedName>
        <fullName evidence="2">SAP domain-containing protein</fullName>
    </recommendedName>
</protein>
<dbReference type="InterPro" id="IPR003034">
    <property type="entry name" value="SAP_dom"/>
</dbReference>
<dbReference type="PROSITE" id="PS50800">
    <property type="entry name" value="SAP"/>
    <property type="match status" value="1"/>
</dbReference>
<sequence length="112" mass="11768">MLTRRHTTVRAVEASDRFPEGGSTDSVTTYADTTTTLTAQPVDDDPSLFDDSEPADDIGSGEVPDEGATPTAGVDPDEHTGDELRTMASELGLPTSGSKSDLADRINSRLGE</sequence>